<protein>
    <recommendedName>
        <fullName evidence="4">AMP-dependent synthetase/ligase domain-containing protein</fullName>
    </recommendedName>
</protein>
<dbReference type="SUPFAM" id="SSF56801">
    <property type="entry name" value="Acetyl-CoA synthetase-like"/>
    <property type="match status" value="3"/>
</dbReference>
<dbReference type="InterPro" id="IPR010071">
    <property type="entry name" value="AA_adenyl_dom"/>
</dbReference>
<dbReference type="GO" id="GO:0005737">
    <property type="term" value="C:cytoplasm"/>
    <property type="evidence" value="ECO:0007669"/>
    <property type="project" value="TreeGrafter"/>
</dbReference>
<keyword evidence="1" id="KW-0511">Multifunctional enzyme</keyword>
<name>A0A9P3PFU2_LYOSH</name>
<dbReference type="Proteomes" id="UP001063166">
    <property type="component" value="Unassembled WGS sequence"/>
</dbReference>
<dbReference type="SUPFAM" id="SSF81665">
    <property type="entry name" value="Calcium ATPase, transmembrane domain M"/>
    <property type="match status" value="1"/>
</dbReference>
<sequence>MAPTVFKQDQLKHLPQADRQLFTHFGLGEDIEQPFECVHHAFEHHAHQHPYSFAVEDFENKISYVELNRQANCLATHLRYKGIGPGSRVCLLVERSILMVVGILGVLKAGAAYVPLDGNVVADKTLNHALKDSGSSLVLVLRKFVHRVGETPIMCLEDTLCDSPYSTHCVKPQDLATRNDSAYIIYTSGTTGVPKGVDVMHKNVTNLVCMEPGNLKMRPGVRVSQLMNISFDMAAWEILGSMCNGATLCLRGKTSKEWRAVMKTVDVVVATPSMLAPHKPEDYPNIKVVAVAGEPCPKALADNWAKQAAFYNCCGPTEITIVNTMHHHKPGKALGIGGPTPNNTVYILDEKMQPIKIGEMGIMWAGGAGITRGYLNLPDKTSEKYRRDPFLGDGSMMFNTGDLGRWLPDGDLEHLGRVDHQVKVKGFRVELDGVAAAMETTPGVKVATAILIKGELWGFFAPSNVSVEDVKAATARVQPHYAVPTKYVKLDTFPETANGKTDKRALEKLALESGEGGAAAPSAPAAPPAKRAFKQDLLKDLSPADKQLFNTFGLGETVKPAFELVHRAFEHHARAHPDTIAVEDFGNKITYAELDRQSDCLATRLRAGGVAPGSRVCLLVERSILMVVGIIAVLKAGGAYVPLDGNVVADKTLNHALKDSGSSLVLVQQKFIHRAGTTPIMCLEESICEHENPHCQRPEDLAKTTDSAYIIYTSGTTGVPKGVDVMHRNVTNLVCMAPGNLKMGHGVRVSQLMNISFDMAAWEILGSMCNGATLCLRGKTSKEWRAVMKTVDVVVATPSMLAPHKPQEYPNIKVVAVAGEPCPKALADNWARTASFYNCCGPTEITIVNTMHLHSAGIDLGIGGPTPNNTVYVLDANMKPVKIGEMGVMWAGGNGITRGYLNLPDKTAEKYLRDPFLDDGSMMFNTGDLGRWLPNGDLEHLGRVDHQVKVKGFRVELDGVAAAMETTPGVKVATAILINGELWGFYTPSNVSVTDVKAATARVQPHYAVPTKYISLDSFPETANGKVDKRVLEKMALESGEGGAVAPAKRAFKDEPLKDLSGADKQLFKMFGLGETVKPAFDCVHHAFEHHARAHSDTIAVEDFGHKITFAELDRQSNCLATRLRASGVKPGSRVCLLVERSILMVVGILSVLKAGGAYVPLDGNVVADKTLNHALKDSGSSLVLVQRKFIHRIGTTPILCLEDSICESDNPHCTRPEDLAKTTDSAYIIYTSGTTGVPKGVDVMHKNVTNLVCVAPGNLKMAHGVRVSQLMNISFDMAAWEILGSMCNGATLCLRGKTSKEWRAVMKTVDVVVATPSMLAPHKPEDYPNIKVVAVAGEPCPRALADNWARTVSFYNCCGPTEITIVNTMHLHSPAIDLDIGGPTPNNTVYVLDANMKPVKIGEMGVMWAGGNGITRGYLNLPDKTAEKYQRDPFLDDGSLMFNTGDLGRWLPNGDLEHLGRVDHQVKVKGFRVELDGVAAAMETTPGVKVATAILIDSELWGFFAPKAVSVEDVKAATSKVQPHYAVPTRFIGLEKFPETANGKSDKRALEQLARDSLKAAPLAPQSIPPPAPVVVQAVPQVIYETPVTQKHEAQPQMSEKPAQEGGLASSRASVVTYDSTTTLGAAAPAGAKIMQAPSRNATLVNVSIPVEKKIEPGPLEGQTSIWAGYEQDIIPEKTQGRVIRNLRHQIFYLYRRLFGIVFLTNLGLFIWYAVKGANAKEVGTVVVGNLFGAIMMRQDYVIDAFFITFTSIPPSWPLWIRRIAARVYHIGGLHSGAGASGTLWLILFCVQATREVVAGRTGGVGVSGATLTVTYVVLALLLMILIFAYPALRKKFHDSFEATHRFLGWSATGLVWIQIVLLTNDYRGAVPLHTALLHSAPLWLIAVATLSLALPWLRLKKVPVRCEKLSNHAVRMYFDYATPGAGSFVRLSDAPLTEWHSFATMPEPGKRGFSLVVSRAGDWTVKMIANPPTHIWKRGIPTYGVMKIAPMFRRLVVVATGSGIGPCTAAIMEKKVPMRVLWTAPSVRGTFGDKLVDSILEANPEAVIYDTRKHGKPDMVKLTYRLVKEFNAEAVVIISNQSLTEKVVYGMMSRGIPAFGAIWDS</sequence>
<dbReference type="NCBIfam" id="TIGR01733">
    <property type="entry name" value="AA-adenyl-dom"/>
    <property type="match status" value="3"/>
</dbReference>
<feature type="transmembrane region" description="Helical" evidence="3">
    <location>
        <begin position="1846"/>
        <end position="1864"/>
    </location>
</feature>
<dbReference type="Pfam" id="PF00501">
    <property type="entry name" value="AMP-binding"/>
    <property type="match status" value="3"/>
</dbReference>
<reference evidence="5" key="1">
    <citation type="submission" date="2022-07" db="EMBL/GenBank/DDBJ databases">
        <title>The genome of Lyophyllum shimeji provides insight into the initial evolution of ectomycorrhizal fungal genome.</title>
        <authorList>
            <person name="Kobayashi Y."/>
            <person name="Shibata T."/>
            <person name="Hirakawa H."/>
            <person name="Shigenobu S."/>
            <person name="Nishiyama T."/>
            <person name="Yamada A."/>
            <person name="Hasebe M."/>
            <person name="Kawaguchi M."/>
        </authorList>
    </citation>
    <scope>NUCLEOTIDE SEQUENCE</scope>
    <source>
        <strain evidence="5">AT787</strain>
    </source>
</reference>
<dbReference type="InterPro" id="IPR042099">
    <property type="entry name" value="ANL_N_sf"/>
</dbReference>
<dbReference type="InterPro" id="IPR023298">
    <property type="entry name" value="ATPase_P-typ_TM_dom_sf"/>
</dbReference>
<evidence type="ECO:0000259" key="4">
    <source>
        <dbReference type="Pfam" id="PF00501"/>
    </source>
</evidence>
<organism evidence="5 6">
    <name type="scientific">Lyophyllum shimeji</name>
    <name type="common">Hon-shimeji</name>
    <name type="synonym">Tricholoma shimeji</name>
    <dbReference type="NCBI Taxonomy" id="47721"/>
    <lineage>
        <taxon>Eukaryota</taxon>
        <taxon>Fungi</taxon>
        <taxon>Dikarya</taxon>
        <taxon>Basidiomycota</taxon>
        <taxon>Agaricomycotina</taxon>
        <taxon>Agaricomycetes</taxon>
        <taxon>Agaricomycetidae</taxon>
        <taxon>Agaricales</taxon>
        <taxon>Tricholomatineae</taxon>
        <taxon>Lyophyllaceae</taxon>
        <taxon>Lyophyllum</taxon>
    </lineage>
</organism>
<evidence type="ECO:0000313" key="6">
    <source>
        <dbReference type="Proteomes" id="UP001063166"/>
    </source>
</evidence>
<feature type="transmembrane region" description="Helical" evidence="3">
    <location>
        <begin position="1884"/>
        <end position="1901"/>
    </location>
</feature>
<dbReference type="OrthoDB" id="408177at2759"/>
<dbReference type="GO" id="GO:0031177">
    <property type="term" value="F:phosphopantetheine binding"/>
    <property type="evidence" value="ECO:0007669"/>
    <property type="project" value="TreeGrafter"/>
</dbReference>
<dbReference type="EMBL" id="BRPK01000002">
    <property type="protein sequence ID" value="GLB34653.1"/>
    <property type="molecule type" value="Genomic_DNA"/>
</dbReference>
<dbReference type="GO" id="GO:0044550">
    <property type="term" value="P:secondary metabolite biosynthetic process"/>
    <property type="evidence" value="ECO:0007669"/>
    <property type="project" value="TreeGrafter"/>
</dbReference>
<feature type="domain" description="AMP-dependent synthetase/ligase" evidence="4">
    <location>
        <begin position="42"/>
        <end position="375"/>
    </location>
</feature>
<evidence type="ECO:0000313" key="5">
    <source>
        <dbReference type="EMBL" id="GLB34653.1"/>
    </source>
</evidence>
<keyword evidence="6" id="KW-1185">Reference proteome</keyword>
<feature type="domain" description="AMP-dependent synthetase/ligase" evidence="4">
    <location>
        <begin position="569"/>
        <end position="901"/>
    </location>
</feature>
<gene>
    <name evidence="5" type="ORF">LshimejAT787_0202180</name>
</gene>
<dbReference type="GO" id="GO:0043041">
    <property type="term" value="P:amino acid activation for nonribosomal peptide biosynthetic process"/>
    <property type="evidence" value="ECO:0007669"/>
    <property type="project" value="TreeGrafter"/>
</dbReference>
<evidence type="ECO:0000256" key="3">
    <source>
        <dbReference type="SAM" id="Phobius"/>
    </source>
</evidence>
<dbReference type="Gene3D" id="3.40.50.12780">
    <property type="entry name" value="N-terminal domain of ligase-like"/>
    <property type="match status" value="3"/>
</dbReference>
<dbReference type="PROSITE" id="PS00455">
    <property type="entry name" value="AMP_BINDING"/>
    <property type="match status" value="3"/>
</dbReference>
<accession>A0A9P3PFU2</accession>
<dbReference type="NCBIfam" id="NF003417">
    <property type="entry name" value="PRK04813.1"/>
    <property type="match status" value="3"/>
</dbReference>
<dbReference type="Gene3D" id="3.30.300.30">
    <property type="match status" value="3"/>
</dbReference>
<dbReference type="InterPro" id="IPR000873">
    <property type="entry name" value="AMP-dep_synth/lig_dom"/>
</dbReference>
<dbReference type="PANTHER" id="PTHR45527:SF1">
    <property type="entry name" value="FATTY ACID SYNTHASE"/>
    <property type="match status" value="1"/>
</dbReference>
<feature type="domain" description="AMP-dependent synthetase/ligase" evidence="4">
    <location>
        <begin position="1088"/>
        <end position="1420"/>
    </location>
</feature>
<feature type="transmembrane region" description="Helical" evidence="3">
    <location>
        <begin position="1815"/>
        <end position="1834"/>
    </location>
</feature>
<comment type="caution">
    <text evidence="5">The sequence shown here is derived from an EMBL/GenBank/DDBJ whole genome shotgun (WGS) entry which is preliminary data.</text>
</comment>
<dbReference type="InterPro" id="IPR045851">
    <property type="entry name" value="AMP-bd_C_sf"/>
</dbReference>
<evidence type="ECO:0000256" key="2">
    <source>
        <dbReference type="SAM" id="MobiDB-lite"/>
    </source>
</evidence>
<dbReference type="FunFam" id="3.40.50.980:FF:000001">
    <property type="entry name" value="Non-ribosomal peptide synthetase"/>
    <property type="match status" value="3"/>
</dbReference>
<keyword evidence="3" id="KW-1133">Transmembrane helix</keyword>
<keyword evidence="3" id="KW-0812">Transmembrane</keyword>
<feature type="transmembrane region" description="Helical" evidence="3">
    <location>
        <begin position="1774"/>
        <end position="1795"/>
    </location>
</feature>
<dbReference type="InterPro" id="IPR020845">
    <property type="entry name" value="AMP-binding_CS"/>
</dbReference>
<keyword evidence="3" id="KW-0472">Membrane</keyword>
<proteinExistence type="predicted"/>
<feature type="region of interest" description="Disordered" evidence="2">
    <location>
        <begin position="1589"/>
        <end position="1613"/>
    </location>
</feature>
<feature type="transmembrane region" description="Helical" evidence="3">
    <location>
        <begin position="1695"/>
        <end position="1716"/>
    </location>
</feature>
<evidence type="ECO:0000256" key="1">
    <source>
        <dbReference type="ARBA" id="ARBA00023268"/>
    </source>
</evidence>
<dbReference type="PANTHER" id="PTHR45527">
    <property type="entry name" value="NONRIBOSOMAL PEPTIDE SYNTHETASE"/>
    <property type="match status" value="1"/>
</dbReference>